<accession>A0AAN6IIM2</accession>
<keyword evidence="5" id="KW-1185">Reference proteome</keyword>
<dbReference type="PANTHER" id="PTHR35340">
    <property type="entry name" value="PQQ ENZYME REPEAT PROTEIN-RELATED"/>
    <property type="match status" value="1"/>
</dbReference>
<comment type="caution">
    <text evidence="4">The sequence shown here is derived from an EMBL/GenBank/DDBJ whole genome shotgun (WGS) entry which is preliminary data.</text>
</comment>
<dbReference type="InterPro" id="IPR053143">
    <property type="entry name" value="Arylsulfate_ST"/>
</dbReference>
<feature type="compositionally biased region" description="Acidic residues" evidence="1">
    <location>
        <begin position="603"/>
        <end position="617"/>
    </location>
</feature>
<evidence type="ECO:0000313" key="5">
    <source>
        <dbReference type="Proteomes" id="UP001203852"/>
    </source>
</evidence>
<keyword evidence="2" id="KW-0812">Transmembrane</keyword>
<evidence type="ECO:0000256" key="1">
    <source>
        <dbReference type="SAM" id="MobiDB-lite"/>
    </source>
</evidence>
<feature type="compositionally biased region" description="Basic and acidic residues" evidence="1">
    <location>
        <begin position="641"/>
        <end position="652"/>
    </location>
</feature>
<keyword evidence="2" id="KW-0472">Membrane</keyword>
<protein>
    <submittedName>
        <fullName evidence="4">ASST-domain-containing protein</fullName>
    </submittedName>
</protein>
<dbReference type="PANTHER" id="PTHR35340:SF5">
    <property type="entry name" value="ASST-DOMAIN-CONTAINING PROTEIN"/>
    <property type="match status" value="1"/>
</dbReference>
<feature type="signal peptide" evidence="3">
    <location>
        <begin position="1"/>
        <end position="20"/>
    </location>
</feature>
<keyword evidence="2" id="KW-1133">Transmembrane helix</keyword>
<keyword evidence="3" id="KW-0732">Signal</keyword>
<feature type="region of interest" description="Disordered" evidence="1">
    <location>
        <begin position="600"/>
        <end position="652"/>
    </location>
</feature>
<reference evidence="4" key="1">
    <citation type="journal article" date="2022" name="bioRxiv">
        <title>Deciphering the potential niche of two novel black yeast fungi from a biological soil crust based on their genomes, phenotypes, and melanin regulation.</title>
        <authorList>
            <consortium name="DOE Joint Genome Institute"/>
            <person name="Carr E.C."/>
            <person name="Barton Q."/>
            <person name="Grambo S."/>
            <person name="Sullivan M."/>
            <person name="Renfro C.M."/>
            <person name="Kuo A."/>
            <person name="Pangilinan J."/>
            <person name="Lipzen A."/>
            <person name="Keymanesh K."/>
            <person name="Savage E."/>
            <person name="Barry K."/>
            <person name="Grigoriev I.V."/>
            <person name="Riekhof W.R."/>
            <person name="Harris S.S."/>
        </authorList>
    </citation>
    <scope>NUCLEOTIDE SEQUENCE</scope>
    <source>
        <strain evidence="4">JF 03-4F</strain>
    </source>
</reference>
<dbReference type="AlphaFoldDB" id="A0AAN6IIM2"/>
<gene>
    <name evidence="4" type="ORF">EDD36DRAFT_43577</name>
</gene>
<dbReference type="EMBL" id="MU404350">
    <property type="protein sequence ID" value="KAI1618831.1"/>
    <property type="molecule type" value="Genomic_DNA"/>
</dbReference>
<dbReference type="Proteomes" id="UP001203852">
    <property type="component" value="Unassembled WGS sequence"/>
</dbReference>
<dbReference type="Pfam" id="PF14269">
    <property type="entry name" value="Arylsulfotran_2"/>
    <property type="match status" value="1"/>
</dbReference>
<evidence type="ECO:0000256" key="2">
    <source>
        <dbReference type="SAM" id="Phobius"/>
    </source>
</evidence>
<evidence type="ECO:0000313" key="4">
    <source>
        <dbReference type="EMBL" id="KAI1618831.1"/>
    </source>
</evidence>
<evidence type="ECO:0000256" key="3">
    <source>
        <dbReference type="SAM" id="SignalP"/>
    </source>
</evidence>
<dbReference type="InterPro" id="IPR039535">
    <property type="entry name" value="ASST-like"/>
</dbReference>
<sequence length="652" mass="72310">MGWPGLIVLLLLAAVRTIWADQALFESDKAFDKGEYGDFVKEDYKSIGLTSAPRPNVFERVPGACDGDDGLMVMVTLRGGAVPQPGPSILDGQGRLVWSNTNYVQPYNLQVQTYHGEQFLTLWAGNDGVKGHGAGFYYMLDSTYAERYRIAAGNGLEADLHEFHLTPNDTALITIYQIIQFDLTSVDKPVNGWIWDGLFQEVDIETGEVLFEWRASDHVAVADSFWGPGTLGVTMNDAWDFFHINSVEKDERGNYLISSRWMHAVYYISGTTGDIIWTLGGREENNNFRDLSDGAATHFASQHHARWHDGYSSITLFDNSNPNGPGHPSSGLWLDLDFEEMTVKLRTQYLSPITVRSDSQGSMQTLPSGNVLVGYGSTPQYVEFSRDGDVLCETHLAPADGFGTASVQSYRIQKFAWVGKPQTEPDIAQINGTLYLSHNGATEIRYWKIEATDSKPEKEVDDNSSSSNVEAEFHEVMRVEKAGFETVIPLVGVQQPYIRATALDASGNSLGQTRTVDRGEILPTVSETATTETKGAKELRRVQRSLLIAAVSLVGATLLFGIGFGAFAAFSYFRKHSHYQRARGEQEMEEEMMFDESMLSGPDEMDLYPEEDDDDDHGDLAIKRASTSGSEMAMLNPRASKQLERDRPSISP</sequence>
<feature type="chain" id="PRO_5042889583" evidence="3">
    <location>
        <begin position="21"/>
        <end position="652"/>
    </location>
</feature>
<proteinExistence type="predicted"/>
<name>A0AAN6IIM2_9EURO</name>
<feature type="transmembrane region" description="Helical" evidence="2">
    <location>
        <begin position="546"/>
        <end position="573"/>
    </location>
</feature>
<organism evidence="4 5">
    <name type="scientific">Exophiala viscosa</name>
    <dbReference type="NCBI Taxonomy" id="2486360"/>
    <lineage>
        <taxon>Eukaryota</taxon>
        <taxon>Fungi</taxon>
        <taxon>Dikarya</taxon>
        <taxon>Ascomycota</taxon>
        <taxon>Pezizomycotina</taxon>
        <taxon>Eurotiomycetes</taxon>
        <taxon>Chaetothyriomycetidae</taxon>
        <taxon>Chaetothyriales</taxon>
        <taxon>Herpotrichiellaceae</taxon>
        <taxon>Exophiala</taxon>
    </lineage>
</organism>